<evidence type="ECO:0000313" key="2">
    <source>
        <dbReference type="EMBL" id="TXD75901.1"/>
    </source>
</evidence>
<dbReference type="AlphaFoldDB" id="A0A2W7QS67"/>
<accession>A0A2W7QS67</accession>
<evidence type="ECO:0000313" key="4">
    <source>
        <dbReference type="Proteomes" id="UP000321927"/>
    </source>
</evidence>
<dbReference type="RefSeq" id="WP_086503019.1">
    <property type="nucleotide sequence ID" value="NZ_MSSV01000024.1"/>
</dbReference>
<protein>
    <submittedName>
        <fullName evidence="1">Uncharacterized protein</fullName>
    </submittedName>
</protein>
<gene>
    <name evidence="2" type="ORF">ESW18_18975</name>
    <name evidence="1" type="ORF">LV84_03872</name>
</gene>
<evidence type="ECO:0000313" key="3">
    <source>
        <dbReference type="Proteomes" id="UP000249115"/>
    </source>
</evidence>
<dbReference type="Proteomes" id="UP000321927">
    <property type="component" value="Unassembled WGS sequence"/>
</dbReference>
<dbReference type="EMBL" id="QKZU01000020">
    <property type="protein sequence ID" value="PZX51114.1"/>
    <property type="molecule type" value="Genomic_DNA"/>
</dbReference>
<organism evidence="1 3">
    <name type="scientific">Algoriphagus ratkowskyi</name>
    <dbReference type="NCBI Taxonomy" id="57028"/>
    <lineage>
        <taxon>Bacteria</taxon>
        <taxon>Pseudomonadati</taxon>
        <taxon>Bacteroidota</taxon>
        <taxon>Cytophagia</taxon>
        <taxon>Cytophagales</taxon>
        <taxon>Cyclobacteriaceae</taxon>
        <taxon>Algoriphagus</taxon>
    </lineage>
</organism>
<evidence type="ECO:0000313" key="1">
    <source>
        <dbReference type="EMBL" id="PZX51114.1"/>
    </source>
</evidence>
<comment type="caution">
    <text evidence="1">The sequence shown here is derived from an EMBL/GenBank/DDBJ whole genome shotgun (WGS) entry which is preliminary data.</text>
</comment>
<dbReference type="OrthoDB" id="818779at2"/>
<keyword evidence="4" id="KW-1185">Reference proteome</keyword>
<dbReference type="EMBL" id="VORV01000018">
    <property type="protein sequence ID" value="TXD75901.1"/>
    <property type="molecule type" value="Genomic_DNA"/>
</dbReference>
<sequence length="230" mass="26853">MKRFLLPFLFCLGLYSCGEKDKEISGNTADFRFEIVDSMRIDYLGNLWIIDFDSGSQSYLARGNRDMEFIILDRDGLTRSTLDFPSDGPYALNGWLNPIGLRDGQIEFQLSNQGFFRYDFNGNRIWRYELPFDYFYISELSGDPIYPLGDEIAFIRPERAEVVTDQSLKSIFEGIYGQPIMQVFDTVSNRSRETMAFPPNSMYSDGNFYFWMFPTVIQSGKEWLFFSEMN</sequence>
<reference evidence="2 4" key="2">
    <citation type="submission" date="2019-08" db="EMBL/GenBank/DDBJ databases">
        <title>Genome of Algoriphagus ratkowskyi IC026.</title>
        <authorList>
            <person name="Bowman J.P."/>
        </authorList>
    </citation>
    <scope>NUCLEOTIDE SEQUENCE [LARGE SCALE GENOMIC DNA]</scope>
    <source>
        <strain evidence="2 4">IC026</strain>
    </source>
</reference>
<proteinExistence type="predicted"/>
<dbReference type="Proteomes" id="UP000249115">
    <property type="component" value="Unassembled WGS sequence"/>
</dbReference>
<dbReference type="PROSITE" id="PS51257">
    <property type="entry name" value="PROKAR_LIPOPROTEIN"/>
    <property type="match status" value="1"/>
</dbReference>
<name>A0A2W7QS67_9BACT</name>
<reference evidence="1 3" key="1">
    <citation type="submission" date="2018-06" db="EMBL/GenBank/DDBJ databases">
        <title>Genomic Encyclopedia of Archaeal and Bacterial Type Strains, Phase II (KMG-II): from individual species to whole genera.</title>
        <authorList>
            <person name="Goeker M."/>
        </authorList>
    </citation>
    <scope>NUCLEOTIDE SEQUENCE [LARGE SCALE GENOMIC DNA]</scope>
    <source>
        <strain evidence="1 3">DSM 22686</strain>
    </source>
</reference>